<feature type="compositionally biased region" description="Low complexity" evidence="5">
    <location>
        <begin position="11"/>
        <end position="30"/>
    </location>
</feature>
<dbReference type="AlphaFoldDB" id="A0A8X8VV64"/>
<sequence length="144" mass="15950">MRSIWGPNPASRTPSSTRFSTTPPSTRFSTGRMSADELNTVAAMLRRCAASCNLLVFGLSHETLLWNSLNHHGCTVFSRTPILWSHGIADRTVLFEAGQAGPPFLEKAGVSCEFKAYPRLGHSLNNEEFRNLESWIKSRVHSSS</sequence>
<name>A0A8X8VV64_SALSN</name>
<proteinExistence type="predicted"/>
<dbReference type="InterPro" id="IPR029058">
    <property type="entry name" value="AB_hydrolase_fold"/>
</dbReference>
<evidence type="ECO:0000313" key="6">
    <source>
        <dbReference type="EMBL" id="KAG6382984.1"/>
    </source>
</evidence>
<dbReference type="Proteomes" id="UP000298416">
    <property type="component" value="Unassembled WGS sequence"/>
</dbReference>
<dbReference type="Pfam" id="PF21729">
    <property type="entry name" value="IRX15_IRX15L_GXM"/>
    <property type="match status" value="1"/>
</dbReference>
<dbReference type="GO" id="GO:0000139">
    <property type="term" value="C:Golgi membrane"/>
    <property type="evidence" value="ECO:0007669"/>
    <property type="project" value="UniProtKB-SubCell"/>
</dbReference>
<dbReference type="PANTHER" id="PTHR10655:SF17">
    <property type="entry name" value="LYSOPHOSPHOLIPASE-LIKE PROTEIN 1"/>
    <property type="match status" value="1"/>
</dbReference>
<feature type="region of interest" description="Disordered" evidence="5">
    <location>
        <begin position="1"/>
        <end position="30"/>
    </location>
</feature>
<keyword evidence="2" id="KW-0812">Transmembrane</keyword>
<gene>
    <name evidence="6" type="ORF">SASPL_157286</name>
</gene>
<dbReference type="InterPro" id="IPR050565">
    <property type="entry name" value="LYPA1-2/EST-like"/>
</dbReference>
<dbReference type="EMBL" id="PNBA02000798">
    <property type="protein sequence ID" value="KAG6382984.1"/>
    <property type="molecule type" value="Genomic_DNA"/>
</dbReference>
<accession>A0A8X8VV64</accession>
<comment type="caution">
    <text evidence="6">The sequence shown here is derived from an EMBL/GenBank/DDBJ whole genome shotgun (WGS) entry which is preliminary data.</text>
</comment>
<evidence type="ECO:0000256" key="3">
    <source>
        <dbReference type="ARBA" id="ARBA00022989"/>
    </source>
</evidence>
<reference evidence="6" key="2">
    <citation type="submission" date="2020-08" db="EMBL/GenBank/DDBJ databases">
        <title>Plant Genome Project.</title>
        <authorList>
            <person name="Zhang R.-G."/>
        </authorList>
    </citation>
    <scope>NUCLEOTIDE SEQUENCE</scope>
    <source>
        <strain evidence="6">Huo1</strain>
        <tissue evidence="6">Leaf</tissue>
    </source>
</reference>
<evidence type="ECO:0000256" key="5">
    <source>
        <dbReference type="SAM" id="MobiDB-lite"/>
    </source>
</evidence>
<keyword evidence="4" id="KW-0472">Membrane</keyword>
<reference evidence="6" key="1">
    <citation type="submission" date="2018-01" db="EMBL/GenBank/DDBJ databases">
        <authorList>
            <person name="Mao J.F."/>
        </authorList>
    </citation>
    <scope>NUCLEOTIDE SEQUENCE</scope>
    <source>
        <strain evidence="6">Huo1</strain>
        <tissue evidence="6">Leaf</tissue>
    </source>
</reference>
<dbReference type="InterPro" id="IPR006514">
    <property type="entry name" value="IRX15/GXM/AGM"/>
</dbReference>
<dbReference type="SUPFAM" id="SSF53474">
    <property type="entry name" value="alpha/beta-Hydrolases"/>
    <property type="match status" value="1"/>
</dbReference>
<evidence type="ECO:0000313" key="7">
    <source>
        <dbReference type="Proteomes" id="UP000298416"/>
    </source>
</evidence>
<evidence type="ECO:0008006" key="8">
    <source>
        <dbReference type="Google" id="ProtNLM"/>
    </source>
</evidence>
<evidence type="ECO:0000256" key="4">
    <source>
        <dbReference type="ARBA" id="ARBA00023136"/>
    </source>
</evidence>
<dbReference type="PANTHER" id="PTHR10655">
    <property type="entry name" value="LYSOPHOSPHOLIPASE-RELATED"/>
    <property type="match status" value="1"/>
</dbReference>
<organism evidence="6">
    <name type="scientific">Salvia splendens</name>
    <name type="common">Scarlet sage</name>
    <dbReference type="NCBI Taxonomy" id="180675"/>
    <lineage>
        <taxon>Eukaryota</taxon>
        <taxon>Viridiplantae</taxon>
        <taxon>Streptophyta</taxon>
        <taxon>Embryophyta</taxon>
        <taxon>Tracheophyta</taxon>
        <taxon>Spermatophyta</taxon>
        <taxon>Magnoliopsida</taxon>
        <taxon>eudicotyledons</taxon>
        <taxon>Gunneridae</taxon>
        <taxon>Pentapetalae</taxon>
        <taxon>asterids</taxon>
        <taxon>lamiids</taxon>
        <taxon>Lamiales</taxon>
        <taxon>Lamiaceae</taxon>
        <taxon>Nepetoideae</taxon>
        <taxon>Mentheae</taxon>
        <taxon>Salviinae</taxon>
        <taxon>Salvia</taxon>
        <taxon>Salvia subgen. Calosphace</taxon>
        <taxon>core Calosphace</taxon>
    </lineage>
</organism>
<keyword evidence="3" id="KW-1133">Transmembrane helix</keyword>
<evidence type="ECO:0000256" key="2">
    <source>
        <dbReference type="ARBA" id="ARBA00022692"/>
    </source>
</evidence>
<evidence type="ECO:0000256" key="1">
    <source>
        <dbReference type="ARBA" id="ARBA00004194"/>
    </source>
</evidence>
<keyword evidence="7" id="KW-1185">Reference proteome</keyword>
<comment type="subcellular location">
    <subcellularLocation>
        <location evidence="1">Golgi apparatus membrane</location>
        <topology evidence="1">Single-pass membrane protein</topology>
    </subcellularLocation>
</comment>
<dbReference type="Gene3D" id="3.40.50.1820">
    <property type="entry name" value="alpha/beta hydrolase"/>
    <property type="match status" value="1"/>
</dbReference>
<dbReference type="GO" id="GO:0052689">
    <property type="term" value="F:carboxylic ester hydrolase activity"/>
    <property type="evidence" value="ECO:0007669"/>
    <property type="project" value="TreeGrafter"/>
</dbReference>
<dbReference type="GO" id="GO:0045492">
    <property type="term" value="P:xylan biosynthetic process"/>
    <property type="evidence" value="ECO:0007669"/>
    <property type="project" value="InterPro"/>
</dbReference>
<protein>
    <recommendedName>
        <fullName evidence="8">Phospholipase/carboxylesterase/thioesterase domain-containing protein</fullName>
    </recommendedName>
</protein>
<dbReference type="GO" id="GO:0008474">
    <property type="term" value="F:palmitoyl-(protein) hydrolase activity"/>
    <property type="evidence" value="ECO:0007669"/>
    <property type="project" value="TreeGrafter"/>
</dbReference>